<feature type="compositionally biased region" description="Polar residues" evidence="6">
    <location>
        <begin position="429"/>
        <end position="439"/>
    </location>
</feature>
<evidence type="ECO:0000256" key="5">
    <source>
        <dbReference type="ARBA" id="ARBA00023242"/>
    </source>
</evidence>
<evidence type="ECO:0008006" key="12">
    <source>
        <dbReference type="Google" id="ProtNLM"/>
    </source>
</evidence>
<dbReference type="PANTHER" id="PTHR46481:SF10">
    <property type="entry name" value="ZINC FINGER BED DOMAIN-CONTAINING PROTEIN 39"/>
    <property type="match status" value="1"/>
</dbReference>
<feature type="compositionally biased region" description="Low complexity" evidence="6">
    <location>
        <begin position="33"/>
        <end position="51"/>
    </location>
</feature>
<keyword evidence="3" id="KW-0863">Zinc-finger</keyword>
<feature type="region of interest" description="Disordered" evidence="6">
    <location>
        <begin position="118"/>
        <end position="144"/>
    </location>
</feature>
<feature type="compositionally biased region" description="Acidic residues" evidence="6">
    <location>
        <begin position="442"/>
        <end position="456"/>
    </location>
</feature>
<feature type="compositionally biased region" description="Basic and acidic residues" evidence="6">
    <location>
        <begin position="457"/>
        <end position="468"/>
    </location>
</feature>
<evidence type="ECO:0000256" key="4">
    <source>
        <dbReference type="ARBA" id="ARBA00022833"/>
    </source>
</evidence>
<evidence type="ECO:0000313" key="9">
    <source>
        <dbReference type="EMBL" id="CAF3813516.1"/>
    </source>
</evidence>
<feature type="compositionally biased region" description="Low complexity" evidence="6">
    <location>
        <begin position="67"/>
        <end position="79"/>
    </location>
</feature>
<evidence type="ECO:0000256" key="1">
    <source>
        <dbReference type="ARBA" id="ARBA00004123"/>
    </source>
</evidence>
<dbReference type="EMBL" id="CAJNOU010004463">
    <property type="protein sequence ID" value="CAF1442574.1"/>
    <property type="molecule type" value="Genomic_DNA"/>
</dbReference>
<evidence type="ECO:0000256" key="6">
    <source>
        <dbReference type="SAM" id="MobiDB-lite"/>
    </source>
</evidence>
<evidence type="ECO:0000313" key="10">
    <source>
        <dbReference type="EMBL" id="CAF3968871.1"/>
    </source>
</evidence>
<evidence type="ECO:0000313" key="11">
    <source>
        <dbReference type="Proteomes" id="UP000663889"/>
    </source>
</evidence>
<dbReference type="EMBL" id="CAJOAX010002700">
    <property type="protein sequence ID" value="CAF3813516.1"/>
    <property type="molecule type" value="Genomic_DNA"/>
</dbReference>
<dbReference type="Proteomes" id="UP000663874">
    <property type="component" value="Unassembled WGS sequence"/>
</dbReference>
<feature type="compositionally biased region" description="Acidic residues" evidence="6">
    <location>
        <begin position="479"/>
        <end position="491"/>
    </location>
</feature>
<dbReference type="PANTHER" id="PTHR46481">
    <property type="entry name" value="ZINC FINGER BED DOMAIN-CONTAINING PROTEIN 4"/>
    <property type="match status" value="1"/>
</dbReference>
<keyword evidence="5" id="KW-0539">Nucleus</keyword>
<sequence length="556" mass="62437">MSASSSRRSPSRASSVSSGSSTPVFRRQKVRQNSNITARNTSSNSSTSSARPLRRLQSNSKTVKWANFNDNNNSNDLNVRNETINDQQQQTLQVNEISMSSDESNNDMTPSTIINNLSLSSSNNNNNNNNDITAASASPTVSDADENVKQLTTTDKITMVDSKLQQNMMKLTELLTFFDECDGGTAYICKLCQAKLKKQNRSTANIRRHIGNKHAQPMFMFESQKEQAPHKISPISIELQEKLDEKQVKCIIVDSRPFGDFSRKGMREFLATAVPGYKPLHRTTVRKRLRTLYIEHRRTLRKVLQNVTDLALTTDIWKDNRNRFYISLTGHFYDKQLKLISLTLGFRLLQGRHIANRLAKYIKNEIMSLNIEEKVRCIVTDNAPNVVSAIHKLGIGIHHSCMAHNLNLVIKSTLFPSKKKKKSSSSKSTLNFDDQSSINESSAEDDASVDDYSSSDEETHSSNHRGYEDTSFINQESSVSEDDASTSSDDEELISNISTTTSIDPTLLSIRSLIKRVRELVGLVNKSGPLSEYIRQQAKEKKLPGEVCNQEKTSLV</sequence>
<gene>
    <name evidence="10" type="ORF">FNK824_LOCUS24214</name>
    <name evidence="9" type="ORF">OTI717_LOCUS18967</name>
    <name evidence="7" type="ORF">RFH988_LOCUS33725</name>
    <name evidence="8" type="ORF">SEV965_LOCUS33301</name>
</gene>
<dbReference type="Proteomes" id="UP000663823">
    <property type="component" value="Unassembled WGS sequence"/>
</dbReference>
<feature type="region of interest" description="Disordered" evidence="6">
    <location>
        <begin position="1"/>
        <end position="79"/>
    </location>
</feature>
<dbReference type="Proteomes" id="UP000663882">
    <property type="component" value="Unassembled WGS sequence"/>
</dbReference>
<dbReference type="InterPro" id="IPR052035">
    <property type="entry name" value="ZnF_BED_domain_contain"/>
</dbReference>
<dbReference type="Proteomes" id="UP000663889">
    <property type="component" value="Unassembled WGS sequence"/>
</dbReference>
<dbReference type="EMBL" id="CAJNOO010004362">
    <property type="protein sequence ID" value="CAF1378626.1"/>
    <property type="molecule type" value="Genomic_DNA"/>
</dbReference>
<keyword evidence="4" id="KW-0862">Zinc</keyword>
<organism evidence="8 11">
    <name type="scientific">Rotaria sordida</name>
    <dbReference type="NCBI Taxonomy" id="392033"/>
    <lineage>
        <taxon>Eukaryota</taxon>
        <taxon>Metazoa</taxon>
        <taxon>Spiralia</taxon>
        <taxon>Gnathifera</taxon>
        <taxon>Rotifera</taxon>
        <taxon>Eurotatoria</taxon>
        <taxon>Bdelloidea</taxon>
        <taxon>Philodinida</taxon>
        <taxon>Philodinidae</taxon>
        <taxon>Rotaria</taxon>
    </lineage>
</organism>
<feature type="region of interest" description="Disordered" evidence="6">
    <location>
        <begin position="419"/>
        <end position="491"/>
    </location>
</feature>
<comment type="subcellular location">
    <subcellularLocation>
        <location evidence="1">Nucleus</location>
    </subcellularLocation>
</comment>
<dbReference type="GO" id="GO:0008270">
    <property type="term" value="F:zinc ion binding"/>
    <property type="evidence" value="ECO:0007669"/>
    <property type="project" value="UniProtKB-KW"/>
</dbReference>
<dbReference type="InterPro" id="IPR012337">
    <property type="entry name" value="RNaseH-like_sf"/>
</dbReference>
<name>A0A815NZ18_9BILA</name>
<evidence type="ECO:0000313" key="7">
    <source>
        <dbReference type="EMBL" id="CAF1378626.1"/>
    </source>
</evidence>
<dbReference type="EMBL" id="CAJOBE010005328">
    <property type="protein sequence ID" value="CAF3968871.1"/>
    <property type="molecule type" value="Genomic_DNA"/>
</dbReference>
<dbReference type="SUPFAM" id="SSF53098">
    <property type="entry name" value="Ribonuclease H-like"/>
    <property type="match status" value="1"/>
</dbReference>
<evidence type="ECO:0000256" key="2">
    <source>
        <dbReference type="ARBA" id="ARBA00022723"/>
    </source>
</evidence>
<dbReference type="GO" id="GO:0005634">
    <property type="term" value="C:nucleus"/>
    <property type="evidence" value="ECO:0007669"/>
    <property type="project" value="UniProtKB-SubCell"/>
</dbReference>
<proteinExistence type="predicted"/>
<dbReference type="AlphaFoldDB" id="A0A815NZ18"/>
<evidence type="ECO:0000256" key="3">
    <source>
        <dbReference type="ARBA" id="ARBA00022771"/>
    </source>
</evidence>
<feature type="compositionally biased region" description="Low complexity" evidence="6">
    <location>
        <begin position="1"/>
        <end position="21"/>
    </location>
</feature>
<evidence type="ECO:0000313" key="8">
    <source>
        <dbReference type="EMBL" id="CAF1442574.1"/>
    </source>
</evidence>
<accession>A0A815NZ18</accession>
<dbReference type="OrthoDB" id="1607513at2759"/>
<reference evidence="8" key="1">
    <citation type="submission" date="2021-02" db="EMBL/GenBank/DDBJ databases">
        <authorList>
            <person name="Nowell W R."/>
        </authorList>
    </citation>
    <scope>NUCLEOTIDE SEQUENCE</scope>
</reference>
<protein>
    <recommendedName>
        <fullName evidence="12">BED-type domain-containing protein</fullName>
    </recommendedName>
</protein>
<keyword evidence="2" id="KW-0479">Metal-binding</keyword>
<comment type="caution">
    <text evidence="8">The sequence shown here is derived from an EMBL/GenBank/DDBJ whole genome shotgun (WGS) entry which is preliminary data.</text>
</comment>
<feature type="compositionally biased region" description="Low complexity" evidence="6">
    <location>
        <begin position="118"/>
        <end position="130"/>
    </location>
</feature>
<feature type="compositionally biased region" description="Polar residues" evidence="6">
    <location>
        <begin position="131"/>
        <end position="141"/>
    </location>
</feature>